<evidence type="ECO:0000259" key="1">
    <source>
        <dbReference type="PROSITE" id="PS50848"/>
    </source>
</evidence>
<dbReference type="InterPro" id="IPR051213">
    <property type="entry name" value="START_lipid_transfer"/>
</dbReference>
<evidence type="ECO:0000313" key="3">
    <source>
        <dbReference type="EMBL" id="CAL1138045.1"/>
    </source>
</evidence>
<evidence type="ECO:0000313" key="5">
    <source>
        <dbReference type="Proteomes" id="UP001152797"/>
    </source>
</evidence>
<proteinExistence type="predicted"/>
<organism evidence="2">
    <name type="scientific">Cladocopium goreaui</name>
    <dbReference type="NCBI Taxonomy" id="2562237"/>
    <lineage>
        <taxon>Eukaryota</taxon>
        <taxon>Sar</taxon>
        <taxon>Alveolata</taxon>
        <taxon>Dinophyceae</taxon>
        <taxon>Suessiales</taxon>
        <taxon>Symbiodiniaceae</taxon>
        <taxon>Cladocopium</taxon>
    </lineage>
</organism>
<evidence type="ECO:0000313" key="2">
    <source>
        <dbReference type="EMBL" id="CAI3984670.1"/>
    </source>
</evidence>
<dbReference type="GO" id="GO:0005737">
    <property type="term" value="C:cytoplasm"/>
    <property type="evidence" value="ECO:0007669"/>
    <property type="project" value="UniProtKB-ARBA"/>
</dbReference>
<sequence length="114" mass="12655">MPAPGMLTDRDVLQDRWKVSLDDGGLAILLQSRLDNSLRPETSQRIRAFTHVSGYLICVTSDGSVEITAVSQTNLGGSIPAWVQSQGRRLAKSKLLPWARKLESHCQAVRQRKD</sequence>
<name>A0A9P1C537_9DINO</name>
<dbReference type="SUPFAM" id="SSF55961">
    <property type="entry name" value="Bet v1-like"/>
    <property type="match status" value="1"/>
</dbReference>
<dbReference type="PANTHER" id="PTHR19308">
    <property type="entry name" value="PHOSPHATIDYLCHOLINE TRANSFER PROTEIN"/>
    <property type="match status" value="1"/>
</dbReference>
<gene>
    <name evidence="2" type="ORF">C1SCF055_LOCUS12191</name>
</gene>
<dbReference type="PROSITE" id="PS50848">
    <property type="entry name" value="START"/>
    <property type="match status" value="1"/>
</dbReference>
<reference evidence="2" key="1">
    <citation type="submission" date="2022-10" db="EMBL/GenBank/DDBJ databases">
        <authorList>
            <person name="Chen Y."/>
            <person name="Dougan E. K."/>
            <person name="Chan C."/>
            <person name="Rhodes N."/>
            <person name="Thang M."/>
        </authorList>
    </citation>
    <scope>NUCLEOTIDE SEQUENCE</scope>
</reference>
<comment type="caution">
    <text evidence="2">The sequence shown here is derived from an EMBL/GenBank/DDBJ whole genome shotgun (WGS) entry which is preliminary data.</text>
</comment>
<evidence type="ECO:0000313" key="4">
    <source>
        <dbReference type="EMBL" id="CAL4771982.1"/>
    </source>
</evidence>
<dbReference type="Gene3D" id="3.30.530.20">
    <property type="match status" value="1"/>
</dbReference>
<dbReference type="Proteomes" id="UP001152797">
    <property type="component" value="Unassembled WGS sequence"/>
</dbReference>
<dbReference type="AlphaFoldDB" id="A0A9P1C537"/>
<accession>A0A9P1C537</accession>
<keyword evidence="5" id="KW-1185">Reference proteome</keyword>
<dbReference type="EMBL" id="CAMXCT030000907">
    <property type="protein sequence ID" value="CAL4771982.1"/>
    <property type="molecule type" value="Genomic_DNA"/>
</dbReference>
<reference evidence="3" key="2">
    <citation type="submission" date="2024-04" db="EMBL/GenBank/DDBJ databases">
        <authorList>
            <person name="Chen Y."/>
            <person name="Shah S."/>
            <person name="Dougan E. K."/>
            <person name="Thang M."/>
            <person name="Chan C."/>
        </authorList>
    </citation>
    <scope>NUCLEOTIDE SEQUENCE [LARGE SCALE GENOMIC DNA]</scope>
</reference>
<dbReference type="Pfam" id="PF01852">
    <property type="entry name" value="START"/>
    <property type="match status" value="1"/>
</dbReference>
<dbReference type="EMBL" id="CAMXCT010000907">
    <property type="protein sequence ID" value="CAI3984670.1"/>
    <property type="molecule type" value="Genomic_DNA"/>
</dbReference>
<dbReference type="OrthoDB" id="440981at2759"/>
<feature type="domain" description="START" evidence="1">
    <location>
        <begin position="1"/>
        <end position="111"/>
    </location>
</feature>
<dbReference type="InterPro" id="IPR023393">
    <property type="entry name" value="START-like_dom_sf"/>
</dbReference>
<dbReference type="EMBL" id="CAMXCT020000907">
    <property type="protein sequence ID" value="CAL1138045.1"/>
    <property type="molecule type" value="Genomic_DNA"/>
</dbReference>
<dbReference type="PANTHER" id="PTHR19308:SF14">
    <property type="entry name" value="START DOMAIN-CONTAINING PROTEIN"/>
    <property type="match status" value="1"/>
</dbReference>
<dbReference type="InterPro" id="IPR002913">
    <property type="entry name" value="START_lipid-bd_dom"/>
</dbReference>
<protein>
    <submittedName>
        <fullName evidence="4">START domain-containing protein</fullName>
    </submittedName>
</protein>
<dbReference type="GO" id="GO:0008289">
    <property type="term" value="F:lipid binding"/>
    <property type="evidence" value="ECO:0007669"/>
    <property type="project" value="InterPro"/>
</dbReference>